<name>A0A0A9FVN3_ARUDO</name>
<reference evidence="2" key="2">
    <citation type="journal article" date="2015" name="Data Brief">
        <title>Shoot transcriptome of the giant reed, Arundo donax.</title>
        <authorList>
            <person name="Barrero R.A."/>
            <person name="Guerrero F.D."/>
            <person name="Moolhuijzen P."/>
            <person name="Goolsby J.A."/>
            <person name="Tidwell J."/>
            <person name="Bellgard S.E."/>
            <person name="Bellgard M.I."/>
        </authorList>
    </citation>
    <scope>NUCLEOTIDE SEQUENCE</scope>
    <source>
        <tissue evidence="2">Shoot tissue taken approximately 20 cm above the soil surface</tissue>
    </source>
</reference>
<organism evidence="2">
    <name type="scientific">Arundo donax</name>
    <name type="common">Giant reed</name>
    <name type="synonym">Donax arundinaceus</name>
    <dbReference type="NCBI Taxonomy" id="35708"/>
    <lineage>
        <taxon>Eukaryota</taxon>
        <taxon>Viridiplantae</taxon>
        <taxon>Streptophyta</taxon>
        <taxon>Embryophyta</taxon>
        <taxon>Tracheophyta</taxon>
        <taxon>Spermatophyta</taxon>
        <taxon>Magnoliopsida</taxon>
        <taxon>Liliopsida</taxon>
        <taxon>Poales</taxon>
        <taxon>Poaceae</taxon>
        <taxon>PACMAD clade</taxon>
        <taxon>Arundinoideae</taxon>
        <taxon>Arundineae</taxon>
        <taxon>Arundo</taxon>
    </lineage>
</organism>
<feature type="compositionally biased region" description="Low complexity" evidence="1">
    <location>
        <begin position="29"/>
        <end position="40"/>
    </location>
</feature>
<feature type="region of interest" description="Disordered" evidence="1">
    <location>
        <begin position="1"/>
        <end position="91"/>
    </location>
</feature>
<accession>A0A0A9FVN3</accession>
<evidence type="ECO:0000256" key="1">
    <source>
        <dbReference type="SAM" id="MobiDB-lite"/>
    </source>
</evidence>
<protein>
    <submittedName>
        <fullName evidence="2">Uncharacterized protein</fullName>
    </submittedName>
</protein>
<dbReference type="EMBL" id="GBRH01181001">
    <property type="protein sequence ID" value="JAE16895.1"/>
    <property type="molecule type" value="Transcribed_RNA"/>
</dbReference>
<reference evidence="2" key="1">
    <citation type="submission" date="2014-09" db="EMBL/GenBank/DDBJ databases">
        <authorList>
            <person name="Magalhaes I.L.F."/>
            <person name="Oliveira U."/>
            <person name="Santos F.R."/>
            <person name="Vidigal T.H.D.A."/>
            <person name="Brescovit A.D."/>
            <person name="Santos A.J."/>
        </authorList>
    </citation>
    <scope>NUCLEOTIDE SEQUENCE</scope>
    <source>
        <tissue evidence="2">Shoot tissue taken approximately 20 cm above the soil surface</tissue>
    </source>
</reference>
<proteinExistence type="predicted"/>
<sequence length="91" mass="9840">MLEQSKQNKKPVIHLRVDLRSPPLQTEEATTGAAAAAANRGSGGGKKTSITRQYRILATPTSRNGPPKFRNGDQRKIPKQAAKNPRPAVRG</sequence>
<dbReference type="AlphaFoldDB" id="A0A0A9FVN3"/>
<evidence type="ECO:0000313" key="2">
    <source>
        <dbReference type="EMBL" id="JAE16895.1"/>
    </source>
</evidence>